<feature type="region of interest" description="Disordered" evidence="1">
    <location>
        <begin position="1"/>
        <end position="40"/>
    </location>
</feature>
<dbReference type="AlphaFoldDB" id="A0A5D2NKN8"/>
<evidence type="ECO:0000256" key="1">
    <source>
        <dbReference type="SAM" id="MobiDB-lite"/>
    </source>
</evidence>
<keyword evidence="4" id="KW-1185">Reference proteome</keyword>
<keyword evidence="2" id="KW-0812">Transmembrane</keyword>
<organism evidence="3 4">
    <name type="scientific">Gossypium tomentosum</name>
    <name type="common">Hawaiian cotton</name>
    <name type="synonym">Gossypium sandvicense</name>
    <dbReference type="NCBI Taxonomy" id="34277"/>
    <lineage>
        <taxon>Eukaryota</taxon>
        <taxon>Viridiplantae</taxon>
        <taxon>Streptophyta</taxon>
        <taxon>Embryophyta</taxon>
        <taxon>Tracheophyta</taxon>
        <taxon>Spermatophyta</taxon>
        <taxon>Magnoliopsida</taxon>
        <taxon>eudicotyledons</taxon>
        <taxon>Gunneridae</taxon>
        <taxon>Pentapetalae</taxon>
        <taxon>rosids</taxon>
        <taxon>malvids</taxon>
        <taxon>Malvales</taxon>
        <taxon>Malvaceae</taxon>
        <taxon>Malvoideae</taxon>
        <taxon>Gossypium</taxon>
    </lineage>
</organism>
<reference evidence="3 4" key="1">
    <citation type="submission" date="2019-07" db="EMBL/GenBank/DDBJ databases">
        <title>WGS assembly of Gossypium tomentosum.</title>
        <authorList>
            <person name="Chen Z.J."/>
            <person name="Sreedasyam A."/>
            <person name="Ando A."/>
            <person name="Song Q."/>
            <person name="De L."/>
            <person name="Hulse-Kemp A."/>
            <person name="Ding M."/>
            <person name="Ye W."/>
            <person name="Kirkbride R."/>
            <person name="Jenkins J."/>
            <person name="Plott C."/>
            <person name="Lovell J."/>
            <person name="Lin Y.-M."/>
            <person name="Vaughn R."/>
            <person name="Liu B."/>
            <person name="Li W."/>
            <person name="Simpson S."/>
            <person name="Scheffler B."/>
            <person name="Saski C."/>
            <person name="Grover C."/>
            <person name="Hu G."/>
            <person name="Conover J."/>
            <person name="Carlson J."/>
            <person name="Shu S."/>
            <person name="Boston L."/>
            <person name="Williams M."/>
            <person name="Peterson D."/>
            <person name="Mcgee K."/>
            <person name="Jones D."/>
            <person name="Wendel J."/>
            <person name="Stelly D."/>
            <person name="Grimwood J."/>
            <person name="Schmutz J."/>
        </authorList>
    </citation>
    <scope>NUCLEOTIDE SEQUENCE [LARGE SCALE GENOMIC DNA]</scope>
    <source>
        <strain evidence="3">7179.01</strain>
    </source>
</reference>
<gene>
    <name evidence="3" type="ORF">ES332_A10G037200v1</name>
</gene>
<feature type="compositionally biased region" description="Pro residues" evidence="1">
    <location>
        <begin position="20"/>
        <end position="37"/>
    </location>
</feature>
<dbReference type="Proteomes" id="UP000322667">
    <property type="component" value="Chromosome A10"/>
</dbReference>
<feature type="transmembrane region" description="Helical" evidence="2">
    <location>
        <begin position="63"/>
        <end position="79"/>
    </location>
</feature>
<evidence type="ECO:0000313" key="4">
    <source>
        <dbReference type="Proteomes" id="UP000322667"/>
    </source>
</evidence>
<evidence type="ECO:0000256" key="2">
    <source>
        <dbReference type="SAM" id="Phobius"/>
    </source>
</evidence>
<dbReference type="EMBL" id="CM017619">
    <property type="protein sequence ID" value="TYI04691.1"/>
    <property type="molecule type" value="Genomic_DNA"/>
</dbReference>
<accession>A0A5D2NKN8</accession>
<sequence length="131" mass="15267">MAQNLDLGSVKQKPRVSLAPLPPRVQPPSAIRPPAPPYDASKLRTCKQMQKQQQNRDKKKEQIFVFFLFFFILLSATKAKEKKCNVHTEIKNKKSIQRKKRKQIHKKTEKSNTLKGASFIFIFFLFCFDSK</sequence>
<protein>
    <submittedName>
        <fullName evidence="3">Uncharacterized protein</fullName>
    </submittedName>
</protein>
<name>A0A5D2NKN8_GOSTO</name>
<keyword evidence="2" id="KW-1133">Transmembrane helix</keyword>
<evidence type="ECO:0000313" key="3">
    <source>
        <dbReference type="EMBL" id="TYI04691.1"/>
    </source>
</evidence>
<proteinExistence type="predicted"/>
<keyword evidence="2" id="KW-0472">Membrane</keyword>